<evidence type="ECO:0000313" key="4">
    <source>
        <dbReference type="EMBL" id="KAK3902295.1"/>
    </source>
</evidence>
<organism evidence="4 5">
    <name type="scientific">Staphylotrichum tortipilum</name>
    <dbReference type="NCBI Taxonomy" id="2831512"/>
    <lineage>
        <taxon>Eukaryota</taxon>
        <taxon>Fungi</taxon>
        <taxon>Dikarya</taxon>
        <taxon>Ascomycota</taxon>
        <taxon>Pezizomycotina</taxon>
        <taxon>Sordariomycetes</taxon>
        <taxon>Sordariomycetidae</taxon>
        <taxon>Sordariales</taxon>
        <taxon>Chaetomiaceae</taxon>
        <taxon>Staphylotrichum</taxon>
    </lineage>
</organism>
<comment type="caution">
    <text evidence="4">The sequence shown here is derived from an EMBL/GenBank/DDBJ whole genome shotgun (WGS) entry which is preliminary data.</text>
</comment>
<feature type="region of interest" description="Disordered" evidence="1">
    <location>
        <begin position="346"/>
        <end position="376"/>
    </location>
</feature>
<name>A0AAN6MKS4_9PEZI</name>
<dbReference type="Gene3D" id="2.120.10.70">
    <property type="entry name" value="Fucose-specific lectin"/>
    <property type="match status" value="1"/>
</dbReference>
<feature type="transmembrane region" description="Helical" evidence="2">
    <location>
        <begin position="381"/>
        <end position="404"/>
    </location>
</feature>
<evidence type="ECO:0000256" key="1">
    <source>
        <dbReference type="SAM" id="MobiDB-lite"/>
    </source>
</evidence>
<evidence type="ECO:0000313" key="5">
    <source>
        <dbReference type="Proteomes" id="UP001303889"/>
    </source>
</evidence>
<evidence type="ECO:0000256" key="3">
    <source>
        <dbReference type="SAM" id="SignalP"/>
    </source>
</evidence>
<evidence type="ECO:0008006" key="6">
    <source>
        <dbReference type="Google" id="ProtNLM"/>
    </source>
</evidence>
<accession>A0AAN6MKS4</accession>
<feature type="compositionally biased region" description="Low complexity" evidence="1">
    <location>
        <begin position="359"/>
        <end position="376"/>
    </location>
</feature>
<dbReference type="SUPFAM" id="SSF89372">
    <property type="entry name" value="Fucose-specific lectin"/>
    <property type="match status" value="1"/>
</dbReference>
<keyword evidence="3" id="KW-0732">Signal</keyword>
<feature type="chain" id="PRO_5042980109" description="Fucose-specific lectin" evidence="3">
    <location>
        <begin position="21"/>
        <end position="507"/>
    </location>
</feature>
<sequence length="507" mass="54368">MARLLSALLLAGAAVAPAQASMAAWWTSIGPQVILLNETTNQIRYSACNMDGGQAKYSYTDGSVFSLSYPPRVGTPVAGVGWWNEKITIASIFYINDQGNITNGLFNCNMTTGLFQSQGQWVISSDVPSIHSNSGMNAIVLGAEAGYRVYFHDGDGAINELGYTTAQNWKYRGVISKDINSLPALGAAFSGDKNISVASPRDESNMAVVRLNKDDTWFRTTLPHPLKGNFSVAETNRTSIAVNTTAATNFTLPGWDGRTRSIGVTIDQAYTRFLWYIGNDSSLHSVANQNFTWRVRNNTSNASWPDADSPNADLAVAYNFQTSMVRLYYFVKGQLSEVRFQNGTWHPATALPPPPPRPSVSTTSSPDDSSSSSGLSTGAKAGIGVGVSLGAIALGAIIAVIVLARRRQHQQTLPPPSDATSPSAADEGSTTLSPDTPALSYGSPTTTAGAAQYEGGYVEKAATEYPQQLDSTPRSELFVAPMYELPSQPYTHELEVAQPVQQPVQKQ</sequence>
<keyword evidence="2" id="KW-1133">Transmembrane helix</keyword>
<reference evidence="4" key="1">
    <citation type="journal article" date="2023" name="Mol. Phylogenet. Evol.">
        <title>Genome-scale phylogeny and comparative genomics of the fungal order Sordariales.</title>
        <authorList>
            <person name="Hensen N."/>
            <person name="Bonometti L."/>
            <person name="Westerberg I."/>
            <person name="Brannstrom I.O."/>
            <person name="Guillou S."/>
            <person name="Cros-Aarteil S."/>
            <person name="Calhoun S."/>
            <person name="Haridas S."/>
            <person name="Kuo A."/>
            <person name="Mondo S."/>
            <person name="Pangilinan J."/>
            <person name="Riley R."/>
            <person name="LaButti K."/>
            <person name="Andreopoulos B."/>
            <person name="Lipzen A."/>
            <person name="Chen C."/>
            <person name="Yan M."/>
            <person name="Daum C."/>
            <person name="Ng V."/>
            <person name="Clum A."/>
            <person name="Steindorff A."/>
            <person name="Ohm R.A."/>
            <person name="Martin F."/>
            <person name="Silar P."/>
            <person name="Natvig D.O."/>
            <person name="Lalanne C."/>
            <person name="Gautier V."/>
            <person name="Ament-Velasquez S.L."/>
            <person name="Kruys A."/>
            <person name="Hutchinson M.I."/>
            <person name="Powell A.J."/>
            <person name="Barry K."/>
            <person name="Miller A.N."/>
            <person name="Grigoriev I.V."/>
            <person name="Debuchy R."/>
            <person name="Gladieux P."/>
            <person name="Hiltunen Thoren M."/>
            <person name="Johannesson H."/>
        </authorList>
    </citation>
    <scope>NUCLEOTIDE SEQUENCE</scope>
    <source>
        <strain evidence="4">CBS 103.79</strain>
    </source>
</reference>
<evidence type="ECO:0000256" key="2">
    <source>
        <dbReference type="SAM" id="Phobius"/>
    </source>
</evidence>
<keyword evidence="2" id="KW-0812">Transmembrane</keyword>
<feature type="signal peptide" evidence="3">
    <location>
        <begin position="1"/>
        <end position="20"/>
    </location>
</feature>
<protein>
    <recommendedName>
        <fullName evidence="6">Fucose-specific lectin</fullName>
    </recommendedName>
</protein>
<keyword evidence="5" id="KW-1185">Reference proteome</keyword>
<dbReference type="EMBL" id="MU855519">
    <property type="protein sequence ID" value="KAK3902295.1"/>
    <property type="molecule type" value="Genomic_DNA"/>
</dbReference>
<feature type="region of interest" description="Disordered" evidence="1">
    <location>
        <begin position="411"/>
        <end position="447"/>
    </location>
</feature>
<dbReference type="AlphaFoldDB" id="A0AAN6MKS4"/>
<reference evidence="4" key="2">
    <citation type="submission" date="2023-05" db="EMBL/GenBank/DDBJ databases">
        <authorList>
            <consortium name="Lawrence Berkeley National Laboratory"/>
            <person name="Steindorff A."/>
            <person name="Hensen N."/>
            <person name="Bonometti L."/>
            <person name="Westerberg I."/>
            <person name="Brannstrom I.O."/>
            <person name="Guillou S."/>
            <person name="Cros-Aarteil S."/>
            <person name="Calhoun S."/>
            <person name="Haridas S."/>
            <person name="Kuo A."/>
            <person name="Mondo S."/>
            <person name="Pangilinan J."/>
            <person name="Riley R."/>
            <person name="Labutti K."/>
            <person name="Andreopoulos B."/>
            <person name="Lipzen A."/>
            <person name="Chen C."/>
            <person name="Yanf M."/>
            <person name="Daum C."/>
            <person name="Ng V."/>
            <person name="Clum A."/>
            <person name="Ohm R."/>
            <person name="Martin F."/>
            <person name="Silar P."/>
            <person name="Natvig D."/>
            <person name="Lalanne C."/>
            <person name="Gautier V."/>
            <person name="Ament-Velasquez S.L."/>
            <person name="Kruys A."/>
            <person name="Hutchinson M.I."/>
            <person name="Powell A.J."/>
            <person name="Barry K."/>
            <person name="Miller A.N."/>
            <person name="Grigoriev I.V."/>
            <person name="Debuchy R."/>
            <person name="Gladieux P."/>
            <person name="Thoren M.H."/>
            <person name="Johannesson H."/>
        </authorList>
    </citation>
    <scope>NUCLEOTIDE SEQUENCE</scope>
    <source>
        <strain evidence="4">CBS 103.79</strain>
    </source>
</reference>
<proteinExistence type="predicted"/>
<keyword evidence="2" id="KW-0472">Membrane</keyword>
<dbReference type="Proteomes" id="UP001303889">
    <property type="component" value="Unassembled WGS sequence"/>
</dbReference>
<gene>
    <name evidence="4" type="ORF">C8A05DRAFT_34020</name>
</gene>